<keyword evidence="3" id="KW-1185">Reference proteome</keyword>
<evidence type="ECO:0000313" key="3">
    <source>
        <dbReference type="Proteomes" id="UP001589834"/>
    </source>
</evidence>
<dbReference type="Proteomes" id="UP001589834">
    <property type="component" value="Unassembled WGS sequence"/>
</dbReference>
<dbReference type="SMART" id="SM00332">
    <property type="entry name" value="PP2Cc"/>
    <property type="match status" value="1"/>
</dbReference>
<name>A0ABV6PPA3_9BURK</name>
<dbReference type="InterPro" id="IPR036457">
    <property type="entry name" value="PPM-type-like_dom_sf"/>
</dbReference>
<evidence type="ECO:0000259" key="1">
    <source>
        <dbReference type="PROSITE" id="PS51746"/>
    </source>
</evidence>
<dbReference type="PROSITE" id="PS51746">
    <property type="entry name" value="PPM_2"/>
    <property type="match status" value="1"/>
</dbReference>
<comment type="caution">
    <text evidence="2">The sequence shown here is derived from an EMBL/GenBank/DDBJ whole genome shotgun (WGS) entry which is preliminary data.</text>
</comment>
<dbReference type="InterPro" id="IPR001932">
    <property type="entry name" value="PPM-type_phosphatase-like_dom"/>
</dbReference>
<dbReference type="GO" id="GO:0004722">
    <property type="term" value="F:protein serine/threonine phosphatase activity"/>
    <property type="evidence" value="ECO:0007669"/>
    <property type="project" value="UniProtKB-EC"/>
</dbReference>
<organism evidence="2 3">
    <name type="scientific">Ottowia pentelensis</name>
    <dbReference type="NCBI Taxonomy" id="511108"/>
    <lineage>
        <taxon>Bacteria</taxon>
        <taxon>Pseudomonadati</taxon>
        <taxon>Pseudomonadota</taxon>
        <taxon>Betaproteobacteria</taxon>
        <taxon>Burkholderiales</taxon>
        <taxon>Comamonadaceae</taxon>
        <taxon>Ottowia</taxon>
    </lineage>
</organism>
<dbReference type="Gene3D" id="3.60.40.10">
    <property type="entry name" value="PPM-type phosphatase domain"/>
    <property type="match status" value="1"/>
</dbReference>
<gene>
    <name evidence="2" type="ORF">ACFFGG_01510</name>
</gene>
<dbReference type="CDD" id="cd00143">
    <property type="entry name" value="PP2Cc"/>
    <property type="match status" value="1"/>
</dbReference>
<dbReference type="Pfam" id="PF13672">
    <property type="entry name" value="PP2C_2"/>
    <property type="match status" value="1"/>
</dbReference>
<reference evidence="2 3" key="1">
    <citation type="submission" date="2024-09" db="EMBL/GenBank/DDBJ databases">
        <authorList>
            <person name="Sun Q."/>
            <person name="Mori K."/>
        </authorList>
    </citation>
    <scope>NUCLEOTIDE SEQUENCE [LARGE SCALE GENOMIC DNA]</scope>
    <source>
        <strain evidence="2 3">NCAIM B.02336</strain>
    </source>
</reference>
<dbReference type="SMART" id="SM00331">
    <property type="entry name" value="PP2C_SIG"/>
    <property type="match status" value="1"/>
</dbReference>
<dbReference type="EMBL" id="JBHLTN010000002">
    <property type="protein sequence ID" value="MFC0591222.1"/>
    <property type="molecule type" value="Genomic_DNA"/>
</dbReference>
<dbReference type="InterPro" id="IPR015655">
    <property type="entry name" value="PP2C"/>
</dbReference>
<feature type="domain" description="PPM-type phosphatase" evidence="1">
    <location>
        <begin position="2"/>
        <end position="243"/>
    </location>
</feature>
<dbReference type="PANTHER" id="PTHR47992">
    <property type="entry name" value="PROTEIN PHOSPHATASE"/>
    <property type="match status" value="1"/>
</dbReference>
<protein>
    <submittedName>
        <fullName evidence="2">PP2C family protein-serine/threonine phosphatase</fullName>
        <ecNumber evidence="2">3.1.3.16</ecNumber>
    </submittedName>
</protein>
<sequence>MDIQIATLSEQGGRDYNEDVCGHWSDGRFTACLVADGAGGHGGGDVASAIARDSILDGFVAAPSLDRNFLRHLFEQANRDVVTRQALGGKLAAMRTTAVMAAIDLSLRALVWVHSGDSRAYLFRGGAIVARTTDHSLVQQMVAGGMLDEEAARLHPQRNMLLSALGSVTEPPDIDVSERMRLQPGDVLLLCTDGLWEPLGDGQIVEALQTSPTAAHWSDALDAKVRAQAKPGHDNYTALMLWVLEEDPERTRILGNE</sequence>
<keyword evidence="2" id="KW-0378">Hydrolase</keyword>
<accession>A0ABV6PPA3</accession>
<dbReference type="RefSeq" id="WP_377478927.1">
    <property type="nucleotide sequence ID" value="NZ_JBHLTN010000002.1"/>
</dbReference>
<proteinExistence type="predicted"/>
<dbReference type="EC" id="3.1.3.16" evidence="2"/>
<dbReference type="SUPFAM" id="SSF81606">
    <property type="entry name" value="PP2C-like"/>
    <property type="match status" value="1"/>
</dbReference>
<evidence type="ECO:0000313" key="2">
    <source>
        <dbReference type="EMBL" id="MFC0591222.1"/>
    </source>
</evidence>